<feature type="region of interest" description="Disordered" evidence="1">
    <location>
        <begin position="393"/>
        <end position="450"/>
    </location>
</feature>
<dbReference type="PANTHER" id="PTHR33223:SF8">
    <property type="entry name" value="OS04G0172440 PROTEIN"/>
    <property type="match status" value="1"/>
</dbReference>
<dbReference type="Pfam" id="PF03732">
    <property type="entry name" value="Retrotrans_gag"/>
    <property type="match status" value="1"/>
</dbReference>
<feature type="region of interest" description="Disordered" evidence="1">
    <location>
        <begin position="184"/>
        <end position="215"/>
    </location>
</feature>
<dbReference type="InterPro" id="IPR005162">
    <property type="entry name" value="Retrotrans_gag_dom"/>
</dbReference>
<proteinExistence type="predicted"/>
<feature type="compositionally biased region" description="Pro residues" evidence="1">
    <location>
        <begin position="200"/>
        <end position="211"/>
    </location>
</feature>
<comment type="caution">
    <text evidence="3">The sequence shown here is derived from an EMBL/GenBank/DDBJ whole genome shotgun (WGS) entry which is preliminary data.</text>
</comment>
<accession>A0A438IUM0</accession>
<protein>
    <recommendedName>
        <fullName evidence="2">Retrotransposon gag domain-containing protein</fullName>
    </recommendedName>
</protein>
<dbReference type="Proteomes" id="UP000288805">
    <property type="component" value="Unassembled WGS sequence"/>
</dbReference>
<feature type="compositionally biased region" description="Polar residues" evidence="1">
    <location>
        <begin position="398"/>
        <end position="409"/>
    </location>
</feature>
<feature type="compositionally biased region" description="Polar residues" evidence="1">
    <location>
        <begin position="416"/>
        <end position="429"/>
    </location>
</feature>
<reference evidence="3 4" key="1">
    <citation type="journal article" date="2018" name="PLoS Genet.">
        <title>Population sequencing reveals clonal diversity and ancestral inbreeding in the grapevine cultivar Chardonnay.</title>
        <authorList>
            <person name="Roach M.J."/>
            <person name="Johnson D.L."/>
            <person name="Bohlmann J."/>
            <person name="van Vuuren H.J."/>
            <person name="Jones S.J."/>
            <person name="Pretorius I.S."/>
            <person name="Schmidt S.A."/>
            <person name="Borneman A.R."/>
        </authorList>
    </citation>
    <scope>NUCLEOTIDE SEQUENCE [LARGE SCALE GENOMIC DNA]</scope>
    <source>
        <strain evidence="4">cv. Chardonnay</strain>
        <tissue evidence="3">Leaf</tissue>
    </source>
</reference>
<feature type="compositionally biased region" description="Polar residues" evidence="1">
    <location>
        <begin position="439"/>
        <end position="450"/>
    </location>
</feature>
<dbReference type="AlphaFoldDB" id="A0A438IUM0"/>
<dbReference type="PANTHER" id="PTHR33223">
    <property type="entry name" value="CCHC-TYPE DOMAIN-CONTAINING PROTEIN"/>
    <property type="match status" value="1"/>
</dbReference>
<sequence length="473" mass="52573">MYGSILEERHFDVDWSPIIEDLYSPELGFMDICVARCLIFCFSFLGLSDAPTPFTVHSSRPLSFESLREGCIPSEGMIAFARDLLKSTHIHLEPPSPRRSAVDPSIRTLSLHVDASKGLRRLYGHILDSTLPLLVSIQIIIPFVLSLYRILIPLLVLSGSDFVHSLDTSSWEALASLRQEIGGQQGRPPIVAQDETPHDLLPPPPPPPIPSAPQASPYVLHGHSEIAPPAIVQTTVADDAHAPSLPAKFKMPDIERYTGIGCPRLHLRLYSTMIRAHGLDESQMITLFPLSLSGAAQRWFASLESSRRWTWGDLAREFLRQFSFNTVVDTFRARSDTDGLEEFTPRIARHVVGVPFADFGSLVMTLYDVEDGISRGLWTDSFPSDIKGMKPFVGPRPTNVSAIGSSSQRPLRRHQPISQFSEPHSSYASHQALRDPRSPTRSQGSHATLLSSPRDLRRLIPDLVPSKLLLRLL</sequence>
<feature type="domain" description="Retrotransposon gag" evidence="2">
    <location>
        <begin position="287"/>
        <end position="332"/>
    </location>
</feature>
<gene>
    <name evidence="3" type="ORF">CK203_024662</name>
</gene>
<evidence type="ECO:0000256" key="1">
    <source>
        <dbReference type="SAM" id="MobiDB-lite"/>
    </source>
</evidence>
<evidence type="ECO:0000313" key="3">
    <source>
        <dbReference type="EMBL" id="RVX00443.1"/>
    </source>
</evidence>
<evidence type="ECO:0000313" key="4">
    <source>
        <dbReference type="Proteomes" id="UP000288805"/>
    </source>
</evidence>
<dbReference type="EMBL" id="QGNW01000082">
    <property type="protein sequence ID" value="RVX00443.1"/>
    <property type="molecule type" value="Genomic_DNA"/>
</dbReference>
<name>A0A438IUM0_VITVI</name>
<organism evidence="3 4">
    <name type="scientific">Vitis vinifera</name>
    <name type="common">Grape</name>
    <dbReference type="NCBI Taxonomy" id="29760"/>
    <lineage>
        <taxon>Eukaryota</taxon>
        <taxon>Viridiplantae</taxon>
        <taxon>Streptophyta</taxon>
        <taxon>Embryophyta</taxon>
        <taxon>Tracheophyta</taxon>
        <taxon>Spermatophyta</taxon>
        <taxon>Magnoliopsida</taxon>
        <taxon>eudicotyledons</taxon>
        <taxon>Gunneridae</taxon>
        <taxon>Pentapetalae</taxon>
        <taxon>rosids</taxon>
        <taxon>Vitales</taxon>
        <taxon>Vitaceae</taxon>
        <taxon>Viteae</taxon>
        <taxon>Vitis</taxon>
    </lineage>
</organism>
<evidence type="ECO:0000259" key="2">
    <source>
        <dbReference type="Pfam" id="PF03732"/>
    </source>
</evidence>